<keyword evidence="5" id="KW-1185">Reference proteome</keyword>
<evidence type="ECO:0000256" key="3">
    <source>
        <dbReference type="ARBA" id="ARBA00022729"/>
    </source>
</evidence>
<keyword evidence="3" id="KW-0732">Signal</keyword>
<organism evidence="4 5">
    <name type="scientific">Cytobacillus spartinae</name>
    <dbReference type="NCBI Taxonomy" id="3299023"/>
    <lineage>
        <taxon>Bacteria</taxon>
        <taxon>Bacillati</taxon>
        <taxon>Bacillota</taxon>
        <taxon>Bacilli</taxon>
        <taxon>Bacillales</taxon>
        <taxon>Bacillaceae</taxon>
        <taxon>Cytobacillus</taxon>
    </lineage>
</organism>
<evidence type="ECO:0000313" key="5">
    <source>
        <dbReference type="Proteomes" id="UP001601059"/>
    </source>
</evidence>
<proteinExistence type="inferred from homology"/>
<evidence type="ECO:0000313" key="4">
    <source>
        <dbReference type="EMBL" id="MFE8703981.1"/>
    </source>
</evidence>
<dbReference type="CDD" id="cd13585">
    <property type="entry name" value="PBP2_TMBP_like"/>
    <property type="match status" value="1"/>
</dbReference>
<comment type="similarity">
    <text evidence="1">Belongs to the bacterial solute-binding protein 1 family.</text>
</comment>
<evidence type="ECO:0000256" key="1">
    <source>
        <dbReference type="ARBA" id="ARBA00008520"/>
    </source>
</evidence>
<dbReference type="PANTHER" id="PTHR43649:SF34">
    <property type="entry name" value="ABC TRANSPORTER PERIPLASMIC-BINDING PROTEIN YCJN-RELATED"/>
    <property type="match status" value="1"/>
</dbReference>
<name>A0ABW6KIH2_9BACI</name>
<sequence>MKWRLVVPLLLGLSLIGCDKTTTVPLENEGVNDRLIPIKIIADSPGAISFFKKEEKEIAEKYGIRLVYNYPERLTERMEDFLFATDEQYDIYVLFPVKVPMYVERDMLLPLDSYFTEEYSEDILPLYKNVYMKYGNHSYGAPYDGDNHLLFYRKDLFKKYNEEYHLKYGKDLEPPRTWEEYDQIAKFLSRDTNGDGKINQYGTAILNGDGMRYIWFAERFLSTGGAYFDEEMKPLIHSEKGIQVLTDLVNLVNSEAVPPNSMYDWVDLNNVFLQGNVAMVVQWSDTARFSFDTKTWDSKIVDQVDWTLVPGDLEGSPRGGTWIGRVLSISKDSKDPAKAWQVIEHLTSKENSIDSINSYETINDPYRYSHFEVTGKGPFPSEEISRDFLSTLKDSLKNTNTDLMIPGSWEYMQSLDRNMGLALINRLSPEEALQNTATEWESITNKYDREEQKKYYREWLAQLEEARKSEMDQ</sequence>
<dbReference type="EMBL" id="JBIACK010000022">
    <property type="protein sequence ID" value="MFE8703981.1"/>
    <property type="molecule type" value="Genomic_DNA"/>
</dbReference>
<dbReference type="PANTHER" id="PTHR43649">
    <property type="entry name" value="ARABINOSE-BINDING PROTEIN-RELATED"/>
    <property type="match status" value="1"/>
</dbReference>
<dbReference type="InterPro" id="IPR050490">
    <property type="entry name" value="Bact_solute-bd_prot1"/>
</dbReference>
<protein>
    <submittedName>
        <fullName evidence="4">ABC transporter substrate-binding protein</fullName>
    </submittedName>
</protein>
<dbReference type="SUPFAM" id="SSF53850">
    <property type="entry name" value="Periplasmic binding protein-like II"/>
    <property type="match status" value="1"/>
</dbReference>
<dbReference type="InterPro" id="IPR006059">
    <property type="entry name" value="SBP"/>
</dbReference>
<dbReference type="Pfam" id="PF01547">
    <property type="entry name" value="SBP_bac_1"/>
    <property type="match status" value="1"/>
</dbReference>
<evidence type="ECO:0000256" key="2">
    <source>
        <dbReference type="ARBA" id="ARBA00022448"/>
    </source>
</evidence>
<dbReference type="Proteomes" id="UP001601059">
    <property type="component" value="Unassembled WGS sequence"/>
</dbReference>
<accession>A0ABW6KIH2</accession>
<gene>
    <name evidence="4" type="ORF">ACFYKX_25765</name>
</gene>
<dbReference type="RefSeq" id="WP_389364965.1">
    <property type="nucleotide sequence ID" value="NZ_JBIACK010000022.1"/>
</dbReference>
<keyword evidence="2" id="KW-0813">Transport</keyword>
<reference evidence="4 5" key="1">
    <citation type="submission" date="2024-08" db="EMBL/GenBank/DDBJ databases">
        <title>Two novel Cytobacillus novel species.</title>
        <authorList>
            <person name="Liu G."/>
        </authorList>
    </citation>
    <scope>NUCLEOTIDE SEQUENCE [LARGE SCALE GENOMIC DNA]</scope>
    <source>
        <strain evidence="4 5">FJAT-54145</strain>
    </source>
</reference>
<dbReference type="PROSITE" id="PS51257">
    <property type="entry name" value="PROKAR_LIPOPROTEIN"/>
    <property type="match status" value="1"/>
</dbReference>
<comment type="caution">
    <text evidence="4">The sequence shown here is derived from an EMBL/GenBank/DDBJ whole genome shotgun (WGS) entry which is preliminary data.</text>
</comment>
<dbReference type="Gene3D" id="3.40.190.10">
    <property type="entry name" value="Periplasmic binding protein-like II"/>
    <property type="match status" value="2"/>
</dbReference>